<evidence type="ECO:0000313" key="3">
    <source>
        <dbReference type="Proteomes" id="UP000291424"/>
    </source>
</evidence>
<evidence type="ECO:0000259" key="1">
    <source>
        <dbReference type="Pfam" id="PF03724"/>
    </source>
</evidence>
<dbReference type="PANTHER" id="PTHR35535:SF1">
    <property type="entry name" value="HEAT SHOCK PROTEIN HSLJ"/>
    <property type="match status" value="1"/>
</dbReference>
<sequence length="145" mass="15623">MKKRVALTVMSFVLSGCVNPGKASVQPEQLQNHRFVLESVDGKAVKGAAAQPEIGFSALPDISLVNNITVSGAMCNSFNGQGKLSEGELKVKTLAMTRKLCADEKLNELDRNIGDMLRKGAQVDLTEDQLTLATADKTLTFKRAE</sequence>
<feature type="domain" description="DUF306" evidence="1">
    <location>
        <begin position="28"/>
        <end position="141"/>
    </location>
</feature>
<dbReference type="InterPro" id="IPR005184">
    <property type="entry name" value="DUF306_Meta_HslJ"/>
</dbReference>
<dbReference type="RefSeq" id="WP_131632496.1">
    <property type="nucleotide sequence ID" value="NZ_SJOO01000001.1"/>
</dbReference>
<comment type="caution">
    <text evidence="2">The sequence shown here is derived from an EMBL/GenBank/DDBJ whole genome shotgun (WGS) entry which is preliminary data.</text>
</comment>
<dbReference type="InterPro" id="IPR038670">
    <property type="entry name" value="HslJ-like_sf"/>
</dbReference>
<dbReference type="Proteomes" id="UP000291424">
    <property type="component" value="Unassembled WGS sequence"/>
</dbReference>
<organism evidence="2 3">
    <name type="scientific">Enterobacter wuhouensis</name>
    <dbReference type="NCBI Taxonomy" id="2529381"/>
    <lineage>
        <taxon>Bacteria</taxon>
        <taxon>Pseudomonadati</taxon>
        <taxon>Pseudomonadota</taxon>
        <taxon>Gammaproteobacteria</taxon>
        <taxon>Enterobacterales</taxon>
        <taxon>Enterobacteriaceae</taxon>
        <taxon>Enterobacter</taxon>
    </lineage>
</organism>
<dbReference type="PROSITE" id="PS51257">
    <property type="entry name" value="PROKAR_LIPOPROTEIN"/>
    <property type="match status" value="1"/>
</dbReference>
<reference evidence="2 3" key="1">
    <citation type="submission" date="2019-02" db="EMBL/GenBank/DDBJ databases">
        <title>The draft genome of Enterobacter spp. strains.</title>
        <authorList>
            <person name="Wang C."/>
            <person name="Feng Y."/>
            <person name="Zong Z."/>
        </authorList>
    </citation>
    <scope>NUCLEOTIDE SEQUENCE [LARGE SCALE GENOMIC DNA]</scope>
    <source>
        <strain evidence="2 3">WCHEW120002</strain>
    </source>
</reference>
<dbReference type="EMBL" id="SJOO01000001">
    <property type="protein sequence ID" value="TCB94931.1"/>
    <property type="molecule type" value="Genomic_DNA"/>
</dbReference>
<gene>
    <name evidence="2" type="primary">hslJ</name>
    <name evidence="2" type="ORF">E0L20_02310</name>
</gene>
<dbReference type="Pfam" id="PF03724">
    <property type="entry name" value="META"/>
    <property type="match status" value="1"/>
</dbReference>
<dbReference type="PANTHER" id="PTHR35535">
    <property type="entry name" value="HEAT SHOCK PROTEIN HSLJ"/>
    <property type="match status" value="1"/>
</dbReference>
<keyword evidence="2" id="KW-0346">Stress response</keyword>
<proteinExistence type="predicted"/>
<dbReference type="NCBIfam" id="NF007766">
    <property type="entry name" value="PRK10449.1"/>
    <property type="match status" value="1"/>
</dbReference>
<evidence type="ECO:0000313" key="2">
    <source>
        <dbReference type="EMBL" id="TCB94931.1"/>
    </source>
</evidence>
<accession>A0A4R0GHY8</accession>
<dbReference type="Gene3D" id="2.40.128.270">
    <property type="match status" value="1"/>
</dbReference>
<dbReference type="InterPro" id="IPR053147">
    <property type="entry name" value="Hsp_HslJ-like"/>
</dbReference>
<dbReference type="OrthoDB" id="5600341at2"/>
<name>A0A4R0GHY8_9ENTR</name>
<protein>
    <submittedName>
        <fullName evidence="2">Heat shock protein HslJ</fullName>
    </submittedName>
</protein>
<dbReference type="AlphaFoldDB" id="A0A4R0GHY8"/>